<reference evidence="6 7" key="1">
    <citation type="journal article" date="2018" name="Sci. Rep.">
        <title>Genome sequence of the cauliflower mushroom Sparassis crispa (Hanabiratake) and its association with beneficial usage.</title>
        <authorList>
            <person name="Kiyama R."/>
            <person name="Furutani Y."/>
            <person name="Kawaguchi K."/>
            <person name="Nakanishi T."/>
        </authorList>
    </citation>
    <scope>NUCLEOTIDE SEQUENCE [LARGE SCALE GENOMIC DNA]</scope>
</reference>
<dbReference type="GO" id="GO:0030170">
    <property type="term" value="F:pyridoxal phosphate binding"/>
    <property type="evidence" value="ECO:0007669"/>
    <property type="project" value="InterPro"/>
</dbReference>
<dbReference type="GeneID" id="38784546"/>
<comment type="caution">
    <text evidence="6">The sequence shown here is derived from an EMBL/GenBank/DDBJ whole genome shotgun (WGS) entry which is preliminary data.</text>
</comment>
<organism evidence="6 7">
    <name type="scientific">Sparassis crispa</name>
    <dbReference type="NCBI Taxonomy" id="139825"/>
    <lineage>
        <taxon>Eukaryota</taxon>
        <taxon>Fungi</taxon>
        <taxon>Dikarya</taxon>
        <taxon>Basidiomycota</taxon>
        <taxon>Agaricomycotina</taxon>
        <taxon>Agaricomycetes</taxon>
        <taxon>Polyporales</taxon>
        <taxon>Sparassidaceae</taxon>
        <taxon>Sparassis</taxon>
    </lineage>
</organism>
<name>A0A401GZR5_9APHY</name>
<proteinExistence type="predicted"/>
<protein>
    <submittedName>
        <fullName evidence="6">PLP-dependent transferase</fullName>
    </submittedName>
</protein>
<dbReference type="InterPro" id="IPR015421">
    <property type="entry name" value="PyrdxlP-dep_Trfase_major"/>
</dbReference>
<dbReference type="PANTHER" id="PTHR42735:SF4">
    <property type="entry name" value="PYRIDOXAL PHOSPHATE-DEPENDENT DECARBOXYLASE FAMILY PROTEIN"/>
    <property type="match status" value="1"/>
</dbReference>
<keyword evidence="6" id="KW-0808">Transferase</keyword>
<comment type="cofactor">
    <cofactor evidence="1 4">
        <name>pyridoxal 5'-phosphate</name>
        <dbReference type="ChEBI" id="CHEBI:597326"/>
    </cofactor>
</comment>
<dbReference type="InterPro" id="IPR002129">
    <property type="entry name" value="PyrdxlP-dep_de-COase"/>
</dbReference>
<dbReference type="PANTHER" id="PTHR42735">
    <property type="match status" value="1"/>
</dbReference>
<dbReference type="InterPro" id="IPR015424">
    <property type="entry name" value="PyrdxlP-dep_Trfase"/>
</dbReference>
<dbReference type="InterPro" id="IPR049373">
    <property type="entry name" value="TyrDC_C"/>
</dbReference>
<gene>
    <name evidence="6" type="ORF">SCP_1103060</name>
</gene>
<dbReference type="GO" id="GO:0016740">
    <property type="term" value="F:transferase activity"/>
    <property type="evidence" value="ECO:0007669"/>
    <property type="project" value="UniProtKB-KW"/>
</dbReference>
<evidence type="ECO:0000256" key="4">
    <source>
        <dbReference type="PIRSR" id="PIRSR602129-50"/>
    </source>
</evidence>
<dbReference type="Pfam" id="PF21391">
    <property type="entry name" value="tyr_de_CO2_C"/>
    <property type="match status" value="1"/>
</dbReference>
<dbReference type="SUPFAM" id="SSF53383">
    <property type="entry name" value="PLP-dependent transferases"/>
    <property type="match status" value="1"/>
</dbReference>
<dbReference type="Pfam" id="PF00282">
    <property type="entry name" value="Pyridoxal_deC"/>
    <property type="match status" value="2"/>
</dbReference>
<feature type="modified residue" description="N6-(pyridoxal phosphate)lysine" evidence="4">
    <location>
        <position position="439"/>
    </location>
</feature>
<keyword evidence="2 4" id="KW-0663">Pyridoxal phosphate</keyword>
<keyword evidence="7" id="KW-1185">Reference proteome</keyword>
<dbReference type="STRING" id="139825.A0A401GZR5"/>
<dbReference type="EMBL" id="BFAD01000011">
    <property type="protein sequence ID" value="GBE87629.1"/>
    <property type="molecule type" value="Genomic_DNA"/>
</dbReference>
<evidence type="ECO:0000256" key="3">
    <source>
        <dbReference type="ARBA" id="ARBA00023239"/>
    </source>
</evidence>
<dbReference type="Gene3D" id="3.40.640.10">
    <property type="entry name" value="Type I PLP-dependent aspartate aminotransferase-like (Major domain)"/>
    <property type="match status" value="1"/>
</dbReference>
<dbReference type="InterPro" id="IPR050477">
    <property type="entry name" value="GrpII_AminoAcid_Decarb"/>
</dbReference>
<dbReference type="GO" id="GO:0019752">
    <property type="term" value="P:carboxylic acid metabolic process"/>
    <property type="evidence" value="ECO:0007669"/>
    <property type="project" value="InterPro"/>
</dbReference>
<accession>A0A401GZR5</accession>
<evidence type="ECO:0000313" key="7">
    <source>
        <dbReference type="Proteomes" id="UP000287166"/>
    </source>
</evidence>
<dbReference type="RefSeq" id="XP_027618542.1">
    <property type="nucleotide sequence ID" value="XM_027762741.1"/>
</dbReference>
<evidence type="ECO:0000313" key="6">
    <source>
        <dbReference type="EMBL" id="GBE87629.1"/>
    </source>
</evidence>
<dbReference type="InParanoid" id="A0A401GZR5"/>
<dbReference type="GO" id="GO:0016830">
    <property type="term" value="F:carbon-carbon lyase activity"/>
    <property type="evidence" value="ECO:0007669"/>
    <property type="project" value="InterPro"/>
</dbReference>
<sequence>MASRIYEPSPQSEMHAAVSSCFLGPQAENFDLLKDLFIKVVEDQANARRAYHPEDGIFITTEIKESAAYQNKVADLRKQFSILSDLLNTFSVPFYSPRYAAHMTFDTSMPAILGWLLAGLFNPNNITFEASPMTTLLEIDVGNQLCEMLGYKTRAIAKTGEAIGWGHIACDGTVANLESMWAARNLKFYALSLREAMEPGGPLAFIADRFKVGTCARPNELVLLTELSVWELLNLRIKDILDIPERLSNEFGITSQFLEDALGDYLIQSTAKDVLEVKYGIQSPQYLVSSTKHYSWPKSGAIAGIGSANVVDVPVDTNARVDLECLKAALEERYQNQQAVYAVVAIIGSTEEGAVDPLDAIVKLRDMYEARGMSFVVHADAAWGGYFASMIRDKPVYHVPTAPRRDDREFVPSVTLRPSTVAQFHSLRHADSITIDPHKSGYVPYPAGGLCYRDGRMRFLLTWTAPYLPQGTAESIGLYGVEGSKPGAAAAAVYLHNTVVGLHKEGHGGLLGEVSFTCRRLSAHWAAMSDDKTDFVVVPLNPLPDESTSDAVAKEKEFIRSHILGKSNEEIWNDKEAMKVLCQLGSDLNINAFACNFRINGKVNEDVEEANYLNKRIFERLSITTTDKTPQDVPIFISSSVFEMKNYGKCATRFKERLGLETRSEQDLFILRNVVMSPFQTAGDFVQKLADIFQGVLEDEVKNVVHRNTISPQRHAFIMQGTNNIYLVYRSLFHKANSRFQLIVSANIEDAAQLAQYQAARKANPTENYWLQTQREVPLSDILKNGTFTGTIRGKGLDLSEVVVSSIYVVKERPLDSMWRDQNYPADSIPFYLYGSLQEQHVDHMLLQAPNAQLCADRVALSLAEVDRLTDENLRKGVLLFIEGLHEQAMQPFSKDDPPNFFKAGTKFNVKVYNDPRAATTHGPGLAKVSPRDFIASGTLTLGTGIFVDYTDLNREDFIEGKQHTTNYTSNKISPAIRQEWQDVMRSYVG</sequence>
<evidence type="ECO:0000256" key="2">
    <source>
        <dbReference type="ARBA" id="ARBA00022898"/>
    </source>
</evidence>
<dbReference type="Proteomes" id="UP000287166">
    <property type="component" value="Unassembled WGS sequence"/>
</dbReference>
<keyword evidence="3" id="KW-0456">Lyase</keyword>
<dbReference type="OrthoDB" id="2161780at2759"/>
<feature type="domain" description="L-tyrosine decarboxylase C-terminal" evidence="5">
    <location>
        <begin position="595"/>
        <end position="698"/>
    </location>
</feature>
<evidence type="ECO:0000259" key="5">
    <source>
        <dbReference type="Pfam" id="PF21391"/>
    </source>
</evidence>
<dbReference type="AlphaFoldDB" id="A0A401GZR5"/>
<evidence type="ECO:0000256" key="1">
    <source>
        <dbReference type="ARBA" id="ARBA00001933"/>
    </source>
</evidence>